<dbReference type="KEGG" id="pxv:FXF36_15170"/>
<sequence>MTNPFTLSFGKQPLTYISRLEQTNEVVENFSSEPANCMMYMITGVRGAGKTVLMTSIAKELAEDKKWIVVELNPELDLLEQLAAKLYNLPESHVLFTKAKIDLSFFGIGLSVEGGQQFTSIDTAIETMLSLLKKEGKKVLVLLDEVTNNKSLRILAHSFQIYIRKELDIFILMAGLYENIYQLQNEKSLTFLYRAPKIHMLPLNTGAIIDSYKSIFDIDQKSAKEMADETKGYAFAYQVLGYVKWRNPEKTLKQILPEYEQYLEEYVYQKIWSELSDTDRNVLFALEGKEEIKIKELRDKINMSSSLFSTYRDRLDKKGLIDTSKYGFIGLLLPRFSNFVEKQR</sequence>
<accession>A0A5P6VUI6</accession>
<dbReference type="Pfam" id="PF13412">
    <property type="entry name" value="HTH_24"/>
    <property type="match status" value="1"/>
</dbReference>
<dbReference type="Gene3D" id="3.40.50.300">
    <property type="entry name" value="P-loop containing nucleotide triphosphate hydrolases"/>
    <property type="match status" value="1"/>
</dbReference>
<dbReference type="GO" id="GO:0005524">
    <property type="term" value="F:ATP binding"/>
    <property type="evidence" value="ECO:0007669"/>
    <property type="project" value="InterPro"/>
</dbReference>
<organism evidence="2 3">
    <name type="scientific">Pseudobutyrivibrio xylanivorans</name>
    <dbReference type="NCBI Taxonomy" id="185007"/>
    <lineage>
        <taxon>Bacteria</taxon>
        <taxon>Bacillati</taxon>
        <taxon>Bacillota</taxon>
        <taxon>Clostridia</taxon>
        <taxon>Lachnospirales</taxon>
        <taxon>Lachnospiraceae</taxon>
        <taxon>Pseudobutyrivibrio</taxon>
    </lineage>
</organism>
<dbReference type="RefSeq" id="WP_151625552.1">
    <property type="nucleotide sequence ID" value="NZ_CP043028.1"/>
</dbReference>
<evidence type="ECO:0000259" key="1">
    <source>
        <dbReference type="Pfam" id="PF01637"/>
    </source>
</evidence>
<reference evidence="3" key="1">
    <citation type="submission" date="2019-08" db="EMBL/GenBank/DDBJ databases">
        <title>Complete Genome Sequence of the Polysaccharide-Degrading Rumen Bacterium Pseudobutyrivibrio xylanivorans MA3014.</title>
        <authorList>
            <person name="Palevich N."/>
            <person name="Maclean P.H."/>
            <person name="Kelly W.J."/>
            <person name="Leahy S.C."/>
            <person name="Rakonjac J."/>
            <person name="Attwood G.T."/>
        </authorList>
    </citation>
    <scope>NUCLEOTIDE SEQUENCE [LARGE SCALE GENOMIC DNA]</scope>
    <source>
        <strain evidence="3">MA3014</strain>
    </source>
</reference>
<protein>
    <submittedName>
        <fullName evidence="2">AAA family ATPase</fullName>
    </submittedName>
</protein>
<proteinExistence type="predicted"/>
<feature type="domain" description="ATPase" evidence="1">
    <location>
        <begin position="24"/>
        <end position="153"/>
    </location>
</feature>
<dbReference type="InterPro" id="IPR011579">
    <property type="entry name" value="ATPase_dom"/>
</dbReference>
<dbReference type="Proteomes" id="UP000327030">
    <property type="component" value="Chromosome 1"/>
</dbReference>
<name>A0A5P6VUI6_PSEXY</name>
<dbReference type="InterPro" id="IPR027417">
    <property type="entry name" value="P-loop_NTPase"/>
</dbReference>
<dbReference type="Gene3D" id="1.10.10.10">
    <property type="entry name" value="Winged helix-like DNA-binding domain superfamily/Winged helix DNA-binding domain"/>
    <property type="match status" value="1"/>
</dbReference>
<dbReference type="Pfam" id="PF01637">
    <property type="entry name" value="ATPase_2"/>
    <property type="match status" value="1"/>
</dbReference>
<dbReference type="SUPFAM" id="SSF52540">
    <property type="entry name" value="P-loop containing nucleoside triphosphate hydrolases"/>
    <property type="match status" value="1"/>
</dbReference>
<dbReference type="InterPro" id="IPR036388">
    <property type="entry name" value="WH-like_DNA-bd_sf"/>
</dbReference>
<dbReference type="SUPFAM" id="SSF46785">
    <property type="entry name" value="Winged helix' DNA-binding domain"/>
    <property type="match status" value="1"/>
</dbReference>
<evidence type="ECO:0000313" key="2">
    <source>
        <dbReference type="EMBL" id="QFJ56130.1"/>
    </source>
</evidence>
<gene>
    <name evidence="2" type="ORF">FXF36_15170</name>
</gene>
<dbReference type="OrthoDB" id="1550566at2"/>
<dbReference type="EMBL" id="CP043028">
    <property type="protein sequence ID" value="QFJ56130.1"/>
    <property type="molecule type" value="Genomic_DNA"/>
</dbReference>
<evidence type="ECO:0000313" key="3">
    <source>
        <dbReference type="Proteomes" id="UP000327030"/>
    </source>
</evidence>
<dbReference type="AlphaFoldDB" id="A0A5P6VUI6"/>
<dbReference type="InterPro" id="IPR036390">
    <property type="entry name" value="WH_DNA-bd_sf"/>
</dbReference>